<dbReference type="GO" id="GO:0008374">
    <property type="term" value="F:O-acyltransferase activity"/>
    <property type="evidence" value="ECO:0007669"/>
    <property type="project" value="TreeGrafter"/>
</dbReference>
<dbReference type="RefSeq" id="XP_007779677.1">
    <property type="nucleotide sequence ID" value="XM_007781487.1"/>
</dbReference>
<keyword evidence="2" id="KW-0808">Transferase</keyword>
<dbReference type="Pfam" id="PF00132">
    <property type="entry name" value="Hexapep"/>
    <property type="match status" value="1"/>
</dbReference>
<dbReference type="PANTHER" id="PTHR23416">
    <property type="entry name" value="SIALIC ACID SYNTHASE-RELATED"/>
    <property type="match status" value="1"/>
</dbReference>
<reference evidence="6" key="1">
    <citation type="submission" date="2012-06" db="EMBL/GenBank/DDBJ databases">
        <title>The genome sequence of Coniosporium apollinis CBS 100218.</title>
        <authorList>
            <consortium name="The Broad Institute Genome Sequencing Platform"/>
            <person name="Cuomo C."/>
            <person name="Gorbushina A."/>
            <person name="Noack S."/>
            <person name="Walker B."/>
            <person name="Young S.K."/>
            <person name="Zeng Q."/>
            <person name="Gargeya S."/>
            <person name="Fitzgerald M."/>
            <person name="Haas B."/>
            <person name="Abouelleil A."/>
            <person name="Alvarado L."/>
            <person name="Arachchi H.M."/>
            <person name="Berlin A.M."/>
            <person name="Chapman S.B."/>
            <person name="Goldberg J."/>
            <person name="Griggs A."/>
            <person name="Gujja S."/>
            <person name="Hansen M."/>
            <person name="Howarth C."/>
            <person name="Imamovic A."/>
            <person name="Larimer J."/>
            <person name="McCowan C."/>
            <person name="Montmayeur A."/>
            <person name="Murphy C."/>
            <person name="Neiman D."/>
            <person name="Pearson M."/>
            <person name="Priest M."/>
            <person name="Roberts A."/>
            <person name="Saif S."/>
            <person name="Shea T."/>
            <person name="Sisk P."/>
            <person name="Sykes S."/>
            <person name="Wortman J."/>
            <person name="Nusbaum C."/>
            <person name="Birren B."/>
        </authorList>
    </citation>
    <scope>NUCLEOTIDE SEQUENCE [LARGE SCALE GENOMIC DNA]</scope>
    <source>
        <strain evidence="6">CBS 100218</strain>
    </source>
</reference>
<feature type="domain" description="Maltose/galactoside acetyltransferase" evidence="4">
    <location>
        <begin position="7"/>
        <end position="63"/>
    </location>
</feature>
<dbReference type="SUPFAM" id="SSF51161">
    <property type="entry name" value="Trimeric LpxA-like enzymes"/>
    <property type="match status" value="1"/>
</dbReference>
<dbReference type="eggNOG" id="KOG4750">
    <property type="taxonomic scope" value="Eukaryota"/>
</dbReference>
<evidence type="ECO:0000313" key="6">
    <source>
        <dbReference type="Proteomes" id="UP000016924"/>
    </source>
</evidence>
<sequence length="238" mass="26111">MALSENKQRMLRGELYHAFTPELIAERDRCAQALKRYNSASAGEVSRRRQVELWRDVLGDKTPLPPQKDTQEEDDRLFASEPIILTPIVIDYGTNVRVASGAFINFNCTILDTCLVTIGARTLIGPNVSLYSGTHPLDPELRNGTQGPEMGKEIHVGEDCWIGGNVVVLPGVRLGRGCVVGAGSVVTKDVPDFHVAAGNPARVIRRIETRMDPEQSRTSEEAQKEGAEKAMGEMKEAN</sequence>
<comment type="similarity">
    <text evidence="1">Belongs to the transferase hexapeptide repeat family.</text>
</comment>
<dbReference type="SMART" id="SM01266">
    <property type="entry name" value="Mac"/>
    <property type="match status" value="1"/>
</dbReference>
<organism evidence="5 6">
    <name type="scientific">Coniosporium apollinis (strain CBS 100218)</name>
    <name type="common">Rock-inhabiting black yeast</name>
    <dbReference type="NCBI Taxonomy" id="1168221"/>
    <lineage>
        <taxon>Eukaryota</taxon>
        <taxon>Fungi</taxon>
        <taxon>Dikarya</taxon>
        <taxon>Ascomycota</taxon>
        <taxon>Pezizomycotina</taxon>
        <taxon>Dothideomycetes</taxon>
        <taxon>Dothideomycetes incertae sedis</taxon>
        <taxon>Coniosporium</taxon>
    </lineage>
</organism>
<name>R7YR09_CONA1</name>
<evidence type="ECO:0000313" key="5">
    <source>
        <dbReference type="EMBL" id="EON64360.1"/>
    </source>
</evidence>
<keyword evidence="6" id="KW-1185">Reference proteome</keyword>
<dbReference type="InterPro" id="IPR051159">
    <property type="entry name" value="Hexapeptide_acetyltransf"/>
</dbReference>
<evidence type="ECO:0000256" key="1">
    <source>
        <dbReference type="ARBA" id="ARBA00007274"/>
    </source>
</evidence>
<dbReference type="GeneID" id="19900902"/>
<dbReference type="HOGENOM" id="CLU_051638_3_1_1"/>
<evidence type="ECO:0000259" key="4">
    <source>
        <dbReference type="SMART" id="SM01266"/>
    </source>
</evidence>
<dbReference type="EMBL" id="JH767568">
    <property type="protein sequence ID" value="EON64360.1"/>
    <property type="molecule type" value="Genomic_DNA"/>
</dbReference>
<dbReference type="OMA" id="FYSGTHP"/>
<dbReference type="CDD" id="cd03357">
    <property type="entry name" value="LbH_MAT_GAT"/>
    <property type="match status" value="1"/>
</dbReference>
<dbReference type="OrthoDB" id="25818at2759"/>
<proteinExistence type="inferred from homology"/>
<protein>
    <recommendedName>
        <fullName evidence="4">Maltose/galactoside acetyltransferase domain-containing protein</fullName>
    </recommendedName>
</protein>
<gene>
    <name evidence="5" type="ORF">W97_03591</name>
</gene>
<dbReference type="Gene3D" id="2.160.10.10">
    <property type="entry name" value="Hexapeptide repeat proteins"/>
    <property type="match status" value="1"/>
</dbReference>
<evidence type="ECO:0000256" key="3">
    <source>
        <dbReference type="SAM" id="MobiDB-lite"/>
    </source>
</evidence>
<dbReference type="AlphaFoldDB" id="R7YR09"/>
<accession>R7YR09</accession>
<dbReference type="GO" id="GO:0016407">
    <property type="term" value="F:acetyltransferase activity"/>
    <property type="evidence" value="ECO:0007669"/>
    <property type="project" value="InterPro"/>
</dbReference>
<dbReference type="PANTHER" id="PTHR23416:SF54">
    <property type="entry name" value="ACETYLTRANSFERASE, CYSE_LACA_LPXA_NODL FAMILY (AFU_ORTHOLOGUE AFUA_2G08430)-RELATED"/>
    <property type="match status" value="1"/>
</dbReference>
<dbReference type="InterPro" id="IPR011004">
    <property type="entry name" value="Trimer_LpxA-like_sf"/>
</dbReference>
<dbReference type="Proteomes" id="UP000016924">
    <property type="component" value="Unassembled WGS sequence"/>
</dbReference>
<feature type="region of interest" description="Disordered" evidence="3">
    <location>
        <begin position="210"/>
        <end position="238"/>
    </location>
</feature>
<dbReference type="InterPro" id="IPR024688">
    <property type="entry name" value="Mac_dom"/>
</dbReference>
<dbReference type="Pfam" id="PF12464">
    <property type="entry name" value="Mac"/>
    <property type="match status" value="1"/>
</dbReference>
<dbReference type="STRING" id="1168221.R7YR09"/>
<dbReference type="InterPro" id="IPR001451">
    <property type="entry name" value="Hexapep"/>
</dbReference>
<evidence type="ECO:0000256" key="2">
    <source>
        <dbReference type="ARBA" id="ARBA00022679"/>
    </source>
</evidence>